<feature type="region of interest" description="Disordered" evidence="1">
    <location>
        <begin position="1"/>
        <end position="85"/>
    </location>
</feature>
<dbReference type="EMBL" id="JABSTR010000004">
    <property type="protein sequence ID" value="KAH9368108.1"/>
    <property type="molecule type" value="Genomic_DNA"/>
</dbReference>
<protein>
    <recommendedName>
        <fullName evidence="4">Craniofacial development protein 1</fullName>
    </recommendedName>
</protein>
<dbReference type="VEuPathDB" id="VectorBase:HLOH_040854"/>
<evidence type="ECO:0008006" key="4">
    <source>
        <dbReference type="Google" id="ProtNLM"/>
    </source>
</evidence>
<dbReference type="Proteomes" id="UP000821853">
    <property type="component" value="Chromosome 2"/>
</dbReference>
<evidence type="ECO:0000313" key="2">
    <source>
        <dbReference type="EMBL" id="KAH9368108.1"/>
    </source>
</evidence>
<feature type="region of interest" description="Disordered" evidence="1">
    <location>
        <begin position="118"/>
        <end position="155"/>
    </location>
</feature>
<feature type="compositionally biased region" description="Polar residues" evidence="1">
    <location>
        <begin position="1"/>
        <end position="10"/>
    </location>
</feature>
<feature type="compositionally biased region" description="Acidic residues" evidence="1">
    <location>
        <begin position="14"/>
        <end position="43"/>
    </location>
</feature>
<accession>A0A9J6G148</accession>
<evidence type="ECO:0000256" key="1">
    <source>
        <dbReference type="SAM" id="MobiDB-lite"/>
    </source>
</evidence>
<proteinExistence type="predicted"/>
<keyword evidence="3" id="KW-1185">Reference proteome</keyword>
<sequence>MSSLGLQKPTSSSESEDDSDYIPSAEDSDGDDASDAENDAASDDAERAEPSAQKKRKRVKTKEGVSRKRRGGIRLGGEEEEDAALREDRIAVADNSQKDEVAALAAEKEKNDELWADFLRDVGPRPKKDGASGTEQRGRGRETVQLEAERSTREE</sequence>
<name>A0A9J6G148_HAELO</name>
<evidence type="ECO:0000313" key="3">
    <source>
        <dbReference type="Proteomes" id="UP000821853"/>
    </source>
</evidence>
<comment type="caution">
    <text evidence="2">The sequence shown here is derived from an EMBL/GenBank/DDBJ whole genome shotgun (WGS) entry which is preliminary data.</text>
</comment>
<dbReference type="OMA" id="NSWVGRH"/>
<organism evidence="2 3">
    <name type="scientific">Haemaphysalis longicornis</name>
    <name type="common">Bush tick</name>
    <dbReference type="NCBI Taxonomy" id="44386"/>
    <lineage>
        <taxon>Eukaryota</taxon>
        <taxon>Metazoa</taxon>
        <taxon>Ecdysozoa</taxon>
        <taxon>Arthropoda</taxon>
        <taxon>Chelicerata</taxon>
        <taxon>Arachnida</taxon>
        <taxon>Acari</taxon>
        <taxon>Parasitiformes</taxon>
        <taxon>Ixodida</taxon>
        <taxon>Ixodoidea</taxon>
        <taxon>Ixodidae</taxon>
        <taxon>Haemaphysalinae</taxon>
        <taxon>Haemaphysalis</taxon>
    </lineage>
</organism>
<gene>
    <name evidence="2" type="ORF">HPB48_013746</name>
</gene>
<dbReference type="AlphaFoldDB" id="A0A9J6G148"/>
<reference evidence="2 3" key="1">
    <citation type="journal article" date="2020" name="Cell">
        <title>Large-Scale Comparative Analyses of Tick Genomes Elucidate Their Genetic Diversity and Vector Capacities.</title>
        <authorList>
            <consortium name="Tick Genome and Microbiome Consortium (TIGMIC)"/>
            <person name="Jia N."/>
            <person name="Wang J."/>
            <person name="Shi W."/>
            <person name="Du L."/>
            <person name="Sun Y."/>
            <person name="Zhan W."/>
            <person name="Jiang J.F."/>
            <person name="Wang Q."/>
            <person name="Zhang B."/>
            <person name="Ji P."/>
            <person name="Bell-Sakyi L."/>
            <person name="Cui X.M."/>
            <person name="Yuan T.T."/>
            <person name="Jiang B.G."/>
            <person name="Yang W.F."/>
            <person name="Lam T.T."/>
            <person name="Chang Q.C."/>
            <person name="Ding S.J."/>
            <person name="Wang X.J."/>
            <person name="Zhu J.G."/>
            <person name="Ruan X.D."/>
            <person name="Zhao L."/>
            <person name="Wei J.T."/>
            <person name="Ye R.Z."/>
            <person name="Que T.C."/>
            <person name="Du C.H."/>
            <person name="Zhou Y.H."/>
            <person name="Cheng J.X."/>
            <person name="Dai P.F."/>
            <person name="Guo W.B."/>
            <person name="Han X.H."/>
            <person name="Huang E.J."/>
            <person name="Li L.F."/>
            <person name="Wei W."/>
            <person name="Gao Y.C."/>
            <person name="Liu J.Z."/>
            <person name="Shao H.Z."/>
            <person name="Wang X."/>
            <person name="Wang C.C."/>
            <person name="Yang T.C."/>
            <person name="Huo Q.B."/>
            <person name="Li W."/>
            <person name="Chen H.Y."/>
            <person name="Chen S.E."/>
            <person name="Zhou L.G."/>
            <person name="Ni X.B."/>
            <person name="Tian J.H."/>
            <person name="Sheng Y."/>
            <person name="Liu T."/>
            <person name="Pan Y.S."/>
            <person name="Xia L.Y."/>
            <person name="Li J."/>
            <person name="Zhao F."/>
            <person name="Cao W.C."/>
        </authorList>
    </citation>
    <scope>NUCLEOTIDE SEQUENCE [LARGE SCALE GENOMIC DNA]</scope>
    <source>
        <strain evidence="2">HaeL-2018</strain>
    </source>
</reference>